<dbReference type="RefSeq" id="WP_073132956.1">
    <property type="nucleotide sequence ID" value="NZ_FQWQ01000001.1"/>
</dbReference>
<dbReference type="AlphaFoldDB" id="A0A1M5MP50"/>
<dbReference type="InterPro" id="IPR005467">
    <property type="entry name" value="His_kinase_dom"/>
</dbReference>
<dbReference type="Proteomes" id="UP000184212">
    <property type="component" value="Unassembled WGS sequence"/>
</dbReference>
<keyword evidence="4" id="KW-0808">Transferase</keyword>
<name>A0A1M5MP50_9BACT</name>
<dbReference type="Pfam" id="PF02518">
    <property type="entry name" value="HATPase_c"/>
    <property type="match status" value="1"/>
</dbReference>
<evidence type="ECO:0000313" key="11">
    <source>
        <dbReference type="Proteomes" id="UP000184212"/>
    </source>
</evidence>
<proteinExistence type="predicted"/>
<feature type="domain" description="Response regulatory" evidence="9">
    <location>
        <begin position="9"/>
        <end position="126"/>
    </location>
</feature>
<dbReference type="GO" id="GO:0000155">
    <property type="term" value="F:phosphorelay sensor kinase activity"/>
    <property type="evidence" value="ECO:0007669"/>
    <property type="project" value="InterPro"/>
</dbReference>
<dbReference type="PANTHER" id="PTHR42878:SF15">
    <property type="entry name" value="BACTERIOPHYTOCHROME"/>
    <property type="match status" value="1"/>
</dbReference>
<dbReference type="PRINTS" id="PR00344">
    <property type="entry name" value="BCTRLSENSOR"/>
</dbReference>
<dbReference type="OrthoDB" id="9766459at2"/>
<dbReference type="InterPro" id="IPR003594">
    <property type="entry name" value="HATPase_dom"/>
</dbReference>
<evidence type="ECO:0000256" key="7">
    <source>
        <dbReference type="SAM" id="Coils"/>
    </source>
</evidence>
<dbReference type="PROSITE" id="PS50109">
    <property type="entry name" value="HIS_KIN"/>
    <property type="match status" value="1"/>
</dbReference>
<evidence type="ECO:0000256" key="2">
    <source>
        <dbReference type="ARBA" id="ARBA00012438"/>
    </source>
</evidence>
<protein>
    <recommendedName>
        <fullName evidence="2">histidine kinase</fullName>
        <ecNumber evidence="2">2.7.13.3</ecNumber>
    </recommendedName>
</protein>
<dbReference type="STRING" id="947013.SAMN04488109_1824"/>
<evidence type="ECO:0000256" key="4">
    <source>
        <dbReference type="ARBA" id="ARBA00022679"/>
    </source>
</evidence>
<evidence type="ECO:0000256" key="3">
    <source>
        <dbReference type="ARBA" id="ARBA00022553"/>
    </source>
</evidence>
<feature type="modified residue" description="4-aspartylphosphate" evidence="6">
    <location>
        <position position="59"/>
    </location>
</feature>
<dbReference type="GO" id="GO:0007234">
    <property type="term" value="P:osmosensory signaling via phosphorelay pathway"/>
    <property type="evidence" value="ECO:0007669"/>
    <property type="project" value="TreeGrafter"/>
</dbReference>
<dbReference type="Pfam" id="PF00512">
    <property type="entry name" value="HisKA"/>
    <property type="match status" value="1"/>
</dbReference>
<dbReference type="InterPro" id="IPR004358">
    <property type="entry name" value="Sig_transdc_His_kin-like_C"/>
</dbReference>
<organism evidence="10 11">
    <name type="scientific">Chryseolinea serpens</name>
    <dbReference type="NCBI Taxonomy" id="947013"/>
    <lineage>
        <taxon>Bacteria</taxon>
        <taxon>Pseudomonadati</taxon>
        <taxon>Bacteroidota</taxon>
        <taxon>Cytophagia</taxon>
        <taxon>Cytophagales</taxon>
        <taxon>Fulvivirgaceae</taxon>
        <taxon>Chryseolinea</taxon>
    </lineage>
</organism>
<dbReference type="Gene3D" id="3.30.565.10">
    <property type="entry name" value="Histidine kinase-like ATPase, C-terminal domain"/>
    <property type="match status" value="1"/>
</dbReference>
<dbReference type="SUPFAM" id="SSF55874">
    <property type="entry name" value="ATPase domain of HSP90 chaperone/DNA topoisomerase II/histidine kinase"/>
    <property type="match status" value="1"/>
</dbReference>
<keyword evidence="7" id="KW-0175">Coiled coil</keyword>
<dbReference type="InterPro" id="IPR003661">
    <property type="entry name" value="HisK_dim/P_dom"/>
</dbReference>
<dbReference type="EC" id="2.7.13.3" evidence="2"/>
<dbReference type="SUPFAM" id="SSF52172">
    <property type="entry name" value="CheY-like"/>
    <property type="match status" value="1"/>
</dbReference>
<dbReference type="SUPFAM" id="SSF47384">
    <property type="entry name" value="Homodimeric domain of signal transducing histidine kinase"/>
    <property type="match status" value="1"/>
</dbReference>
<comment type="catalytic activity">
    <reaction evidence="1">
        <text>ATP + protein L-histidine = ADP + protein N-phospho-L-histidine.</text>
        <dbReference type="EC" id="2.7.13.3"/>
    </reaction>
</comment>
<dbReference type="EMBL" id="FQWQ01000001">
    <property type="protein sequence ID" value="SHG78533.1"/>
    <property type="molecule type" value="Genomic_DNA"/>
</dbReference>
<dbReference type="SMART" id="SM00387">
    <property type="entry name" value="HATPase_c"/>
    <property type="match status" value="1"/>
</dbReference>
<evidence type="ECO:0000259" key="9">
    <source>
        <dbReference type="PROSITE" id="PS50110"/>
    </source>
</evidence>
<accession>A0A1M5MP50</accession>
<keyword evidence="5 10" id="KW-0418">Kinase</keyword>
<keyword evidence="3 6" id="KW-0597">Phosphoprotein</keyword>
<dbReference type="InterPro" id="IPR036890">
    <property type="entry name" value="HATPase_C_sf"/>
</dbReference>
<sequence length="381" mass="43524">MLNNISKFKILVVDDRDENLLALETILQNENYTLVKANSGKEALSILLNDVDFHLILLDVVMPVMNGFETAELIYSREKLVNIPIIFLTAMDIEGNIYKGYQAGAIDYISKPIIPDLLKVKVKAFVELSEKTRELVRQEKELRIANEKLESLNEVLQRRLEQVESLDSFNYSVSHDLVNPLTSIIALTNLLKDMPIDDEALKLVNLIMTSSDRMTKLIRDLLHFSRQAREEISSTEFSMRDLVNEVVQDIALSIPLDKTEVIIHDMPTVEGDNNMLKQVWTNLISNAIKYSQKKENPRVEIGARQEQGKFVYFIRDNGAGFDMKNYNKLFEIFQRLHSEKDFNGTGIGLAIVKRIVNKHNGKIWAESNPGNGSNFYFTLNA</sequence>
<dbReference type="Gene3D" id="1.10.287.130">
    <property type="match status" value="1"/>
</dbReference>
<feature type="domain" description="Histidine kinase" evidence="8">
    <location>
        <begin position="172"/>
        <end position="381"/>
    </location>
</feature>
<keyword evidence="11" id="KW-1185">Reference proteome</keyword>
<evidence type="ECO:0000256" key="1">
    <source>
        <dbReference type="ARBA" id="ARBA00000085"/>
    </source>
</evidence>
<dbReference type="PANTHER" id="PTHR42878">
    <property type="entry name" value="TWO-COMPONENT HISTIDINE KINASE"/>
    <property type="match status" value="1"/>
</dbReference>
<dbReference type="InterPro" id="IPR050351">
    <property type="entry name" value="BphY/WalK/GraS-like"/>
</dbReference>
<dbReference type="CDD" id="cd00082">
    <property type="entry name" value="HisKA"/>
    <property type="match status" value="1"/>
</dbReference>
<gene>
    <name evidence="10" type="ORF">SAMN04488109_1824</name>
</gene>
<dbReference type="GO" id="GO:0030295">
    <property type="term" value="F:protein kinase activator activity"/>
    <property type="evidence" value="ECO:0007669"/>
    <property type="project" value="TreeGrafter"/>
</dbReference>
<dbReference type="SMART" id="SM00448">
    <property type="entry name" value="REC"/>
    <property type="match status" value="1"/>
</dbReference>
<feature type="coiled-coil region" evidence="7">
    <location>
        <begin position="128"/>
        <end position="166"/>
    </location>
</feature>
<reference evidence="10 11" key="1">
    <citation type="submission" date="2016-11" db="EMBL/GenBank/DDBJ databases">
        <authorList>
            <person name="Jaros S."/>
            <person name="Januszkiewicz K."/>
            <person name="Wedrychowicz H."/>
        </authorList>
    </citation>
    <scope>NUCLEOTIDE SEQUENCE [LARGE SCALE GENOMIC DNA]</scope>
    <source>
        <strain evidence="10 11">DSM 24574</strain>
    </source>
</reference>
<dbReference type="SMART" id="SM00388">
    <property type="entry name" value="HisKA"/>
    <property type="match status" value="1"/>
</dbReference>
<evidence type="ECO:0000256" key="6">
    <source>
        <dbReference type="PROSITE-ProRule" id="PRU00169"/>
    </source>
</evidence>
<dbReference type="InterPro" id="IPR001789">
    <property type="entry name" value="Sig_transdc_resp-reg_receiver"/>
</dbReference>
<dbReference type="InterPro" id="IPR011006">
    <property type="entry name" value="CheY-like_superfamily"/>
</dbReference>
<evidence type="ECO:0000256" key="5">
    <source>
        <dbReference type="ARBA" id="ARBA00022777"/>
    </source>
</evidence>
<dbReference type="InterPro" id="IPR036097">
    <property type="entry name" value="HisK_dim/P_sf"/>
</dbReference>
<evidence type="ECO:0000259" key="8">
    <source>
        <dbReference type="PROSITE" id="PS50109"/>
    </source>
</evidence>
<dbReference type="GO" id="GO:0000156">
    <property type="term" value="F:phosphorelay response regulator activity"/>
    <property type="evidence" value="ECO:0007669"/>
    <property type="project" value="TreeGrafter"/>
</dbReference>
<dbReference type="Pfam" id="PF00072">
    <property type="entry name" value="Response_reg"/>
    <property type="match status" value="1"/>
</dbReference>
<evidence type="ECO:0000313" key="10">
    <source>
        <dbReference type="EMBL" id="SHG78533.1"/>
    </source>
</evidence>
<dbReference type="PROSITE" id="PS50110">
    <property type="entry name" value="RESPONSE_REGULATORY"/>
    <property type="match status" value="1"/>
</dbReference>
<dbReference type="FunFam" id="3.30.565.10:FF:000006">
    <property type="entry name" value="Sensor histidine kinase WalK"/>
    <property type="match status" value="1"/>
</dbReference>
<dbReference type="Gene3D" id="3.40.50.2300">
    <property type="match status" value="1"/>
</dbReference>